<keyword evidence="1" id="KW-0175">Coiled coil</keyword>
<feature type="transmembrane region" description="Helical" evidence="3">
    <location>
        <begin position="33"/>
        <end position="52"/>
    </location>
</feature>
<evidence type="ECO:0000313" key="5">
    <source>
        <dbReference type="Proteomes" id="UP000324632"/>
    </source>
</evidence>
<feature type="compositionally biased region" description="Acidic residues" evidence="2">
    <location>
        <begin position="373"/>
        <end position="393"/>
    </location>
</feature>
<keyword evidence="3" id="KW-1133">Transmembrane helix</keyword>
<feature type="coiled-coil region" evidence="1">
    <location>
        <begin position="152"/>
        <end position="179"/>
    </location>
</feature>
<keyword evidence="3" id="KW-0812">Transmembrane</keyword>
<evidence type="ECO:0000313" key="4">
    <source>
        <dbReference type="EMBL" id="KAA0712680.1"/>
    </source>
</evidence>
<keyword evidence="5" id="KW-1185">Reference proteome</keyword>
<feature type="compositionally biased region" description="Acidic residues" evidence="2">
    <location>
        <begin position="460"/>
        <end position="473"/>
    </location>
</feature>
<dbReference type="OrthoDB" id="8963459at2759"/>
<gene>
    <name evidence="4" type="ORF">E1301_Tti004837</name>
</gene>
<dbReference type="Proteomes" id="UP000324632">
    <property type="component" value="Chromosome 13"/>
</dbReference>
<dbReference type="AlphaFoldDB" id="A0A5A9NSI7"/>
<organism evidence="4 5">
    <name type="scientific">Triplophysa tibetana</name>
    <dbReference type="NCBI Taxonomy" id="1572043"/>
    <lineage>
        <taxon>Eukaryota</taxon>
        <taxon>Metazoa</taxon>
        <taxon>Chordata</taxon>
        <taxon>Craniata</taxon>
        <taxon>Vertebrata</taxon>
        <taxon>Euteleostomi</taxon>
        <taxon>Actinopterygii</taxon>
        <taxon>Neopterygii</taxon>
        <taxon>Teleostei</taxon>
        <taxon>Ostariophysi</taxon>
        <taxon>Cypriniformes</taxon>
        <taxon>Nemacheilidae</taxon>
        <taxon>Triplophysa</taxon>
    </lineage>
</organism>
<accession>A0A5A9NSI7</accession>
<evidence type="ECO:0000256" key="3">
    <source>
        <dbReference type="SAM" id="Phobius"/>
    </source>
</evidence>
<feature type="compositionally biased region" description="Acidic residues" evidence="2">
    <location>
        <begin position="534"/>
        <end position="546"/>
    </location>
</feature>
<feature type="compositionally biased region" description="Basic and acidic residues" evidence="2">
    <location>
        <begin position="442"/>
        <end position="459"/>
    </location>
</feature>
<feature type="region of interest" description="Disordered" evidence="2">
    <location>
        <begin position="438"/>
        <end position="546"/>
    </location>
</feature>
<feature type="coiled-coil region" evidence="1">
    <location>
        <begin position="60"/>
        <end position="111"/>
    </location>
</feature>
<name>A0A5A9NSI7_9TELE</name>
<sequence length="561" mass="63051">MTKRKGKSSNKQDDSLSLLEPSVAQARGIKENAVPAAIFFIFILGGSTAVWFCSQQQQTIDSLSETVNAMQLRVTKFQQQLGYGNAQITNVAVFEDRLQALEDAYMQDEKKQEIALAASEKIKSTDLHSQVWSLQSEMNAKLTELQQTTVSTATLNGVIKNKTEELEKLKQRLNSVLSANSEVAVGISGLTDTVFVTTSRLDEQMSAVEGLASLLEQQRTELASLRESFADNQKTLERNRQEVIDIKDLLEVEQARSSQALEDQLMSVRRSLEDHQKSTHSLHSHLAAQIEIVQSQMLSQSQQPAYTEEVIDVKEQRAATEVEVTIEGEEFIEEDNRSVIEEEDNAGDVVEDHVTMEKEEPAEDVQVLEEAVEEQAEEDETPEVQVEEEDVAEENDRADEVQLIEDDVEKQGATEQEAISEEVEVKEDVVEDLVVSEDEEIVNDHEDVIPEDVQVKDGDVAEEQGENDEDEAPEEVHVHREEAEEQTEEPVAKDSTVEEEESKISEDAAPTHHSEDQLVEDIKQEESQQKSLEETGEQLDSEEDEPAVEFVEELIEQDFIQ</sequence>
<comment type="caution">
    <text evidence="4">The sequence shown here is derived from an EMBL/GenBank/DDBJ whole genome shotgun (WGS) entry which is preliminary data.</text>
</comment>
<proteinExistence type="predicted"/>
<keyword evidence="3" id="KW-0472">Membrane</keyword>
<reference evidence="4 5" key="1">
    <citation type="journal article" date="2019" name="Mol. Ecol. Resour.">
        <title>Chromosome-level genome assembly of Triplophysa tibetana, a fish adapted to the harsh high-altitude environment of the Tibetan Plateau.</title>
        <authorList>
            <person name="Yang X."/>
            <person name="Liu H."/>
            <person name="Ma Z."/>
            <person name="Zou Y."/>
            <person name="Zou M."/>
            <person name="Mao Y."/>
            <person name="Li X."/>
            <person name="Wang H."/>
            <person name="Chen T."/>
            <person name="Wang W."/>
            <person name="Yang R."/>
        </authorList>
    </citation>
    <scope>NUCLEOTIDE SEQUENCE [LARGE SCALE GENOMIC DNA]</scope>
    <source>
        <strain evidence="4">TTIB1903HZAU</strain>
        <tissue evidence="4">Muscle</tissue>
    </source>
</reference>
<evidence type="ECO:0000256" key="1">
    <source>
        <dbReference type="SAM" id="Coils"/>
    </source>
</evidence>
<feature type="region of interest" description="Disordered" evidence="2">
    <location>
        <begin position="373"/>
        <end position="397"/>
    </location>
</feature>
<protein>
    <submittedName>
        <fullName evidence="4">Uncharacterized protein</fullName>
    </submittedName>
</protein>
<dbReference type="EMBL" id="SOYY01000013">
    <property type="protein sequence ID" value="KAA0712680.1"/>
    <property type="molecule type" value="Genomic_DNA"/>
</dbReference>
<evidence type="ECO:0000256" key="2">
    <source>
        <dbReference type="SAM" id="MobiDB-lite"/>
    </source>
</evidence>
<feature type="compositionally biased region" description="Basic and acidic residues" evidence="2">
    <location>
        <begin position="490"/>
        <end position="533"/>
    </location>
</feature>